<name>A0A174HHK0_9CLOT</name>
<evidence type="ECO:0000313" key="2">
    <source>
        <dbReference type="EMBL" id="OBY09608.1"/>
    </source>
</evidence>
<dbReference type="AlphaFoldDB" id="A0A174HHK0"/>
<sequence>MKYYIIVYKNTHDAMEAEKNLTNENIEFRVMPTPTSITQSCGMCTRIESEELLNNVIERKLVNYKNIYMKDKDGFKFMK</sequence>
<dbReference type="Proteomes" id="UP000092714">
    <property type="component" value="Unassembled WGS sequence"/>
</dbReference>
<evidence type="ECO:0000313" key="3">
    <source>
        <dbReference type="Proteomes" id="UP000092714"/>
    </source>
</evidence>
<feature type="domain" description="Putative Se/S carrier protein-like" evidence="1">
    <location>
        <begin position="3"/>
        <end position="68"/>
    </location>
</feature>
<gene>
    <name evidence="2" type="ORF">CP373A1_14775</name>
</gene>
<dbReference type="InterPro" id="IPR021778">
    <property type="entry name" value="Se/S_carrier-like"/>
</dbReference>
<dbReference type="OrthoDB" id="3192849at2"/>
<dbReference type="eggNOG" id="ENOG5033A63">
    <property type="taxonomic scope" value="Bacteria"/>
</dbReference>
<dbReference type="EMBL" id="MAPZ01000028">
    <property type="protein sequence ID" value="OBY09608.1"/>
    <property type="molecule type" value="Genomic_DNA"/>
</dbReference>
<comment type="caution">
    <text evidence="2">The sequence shown here is derived from an EMBL/GenBank/DDBJ whole genome shotgun (WGS) entry which is preliminary data.</text>
</comment>
<proteinExistence type="predicted"/>
<evidence type="ECO:0000259" key="1">
    <source>
        <dbReference type="Pfam" id="PF11823"/>
    </source>
</evidence>
<dbReference type="RefSeq" id="WP_055185039.1">
    <property type="nucleotide sequence ID" value="NZ_CABJAZ010000015.1"/>
</dbReference>
<organism evidence="2 3">
    <name type="scientific">Clostridium paraputrificum</name>
    <dbReference type="NCBI Taxonomy" id="29363"/>
    <lineage>
        <taxon>Bacteria</taxon>
        <taxon>Bacillati</taxon>
        <taxon>Bacillota</taxon>
        <taxon>Clostridia</taxon>
        <taxon>Eubacteriales</taxon>
        <taxon>Clostridiaceae</taxon>
        <taxon>Clostridium</taxon>
    </lineage>
</organism>
<protein>
    <recommendedName>
        <fullName evidence="1">Putative Se/S carrier protein-like domain-containing protein</fullName>
    </recommendedName>
</protein>
<accession>A0A174HHK0</accession>
<dbReference type="Pfam" id="PF11823">
    <property type="entry name" value="Se_S_carrier"/>
    <property type="match status" value="1"/>
</dbReference>
<reference evidence="2 3" key="1">
    <citation type="submission" date="2016-06" db="EMBL/GenBank/DDBJ databases">
        <authorList>
            <person name="Kjaerup R.B."/>
            <person name="Dalgaard T.S."/>
            <person name="Juul-Madsen H.R."/>
        </authorList>
    </citation>
    <scope>NUCLEOTIDE SEQUENCE [LARGE SCALE GENOMIC DNA]</scope>
    <source>
        <strain evidence="2 3">373-A1</strain>
    </source>
</reference>
<keyword evidence="3" id="KW-1185">Reference proteome</keyword>